<dbReference type="AlphaFoldDB" id="A0A176YXV2"/>
<dbReference type="PIRSF" id="PIRSF002825">
    <property type="entry name" value="CfbpA"/>
    <property type="match status" value="1"/>
</dbReference>
<keyword evidence="2 3" id="KW-0732">Signal</keyword>
<dbReference type="Proteomes" id="UP000077173">
    <property type="component" value="Unassembled WGS sequence"/>
</dbReference>
<keyword evidence="5" id="KW-1185">Reference proteome</keyword>
<dbReference type="PANTHER" id="PTHR30006">
    <property type="entry name" value="THIAMINE-BINDING PERIPLASMIC PROTEIN-RELATED"/>
    <property type="match status" value="1"/>
</dbReference>
<evidence type="ECO:0000313" key="4">
    <source>
        <dbReference type="EMBL" id="OAF11615.1"/>
    </source>
</evidence>
<evidence type="ECO:0000256" key="2">
    <source>
        <dbReference type="ARBA" id="ARBA00022729"/>
    </source>
</evidence>
<reference evidence="4 5" key="1">
    <citation type="submission" date="2016-02" db="EMBL/GenBank/DDBJ databases">
        <title>Draft genome sequence of the strain BR 10247T Bradyrhizobium neotropicale isolated from nodules of Centrolobium paraense.</title>
        <authorList>
            <person name="Simoes-Araujo J.L."/>
            <person name="Barauna A.C."/>
            <person name="Silva K."/>
            <person name="Zilli J.E."/>
        </authorList>
    </citation>
    <scope>NUCLEOTIDE SEQUENCE [LARGE SCALE GENOMIC DNA]</scope>
    <source>
        <strain evidence="4 5">BR 10247</strain>
    </source>
</reference>
<dbReference type="Pfam" id="PF13531">
    <property type="entry name" value="SBP_bac_11"/>
    <property type="match status" value="1"/>
</dbReference>
<comment type="similarity">
    <text evidence="1">Belongs to the bacterial solute-binding protein 1 family.</text>
</comment>
<evidence type="ECO:0000313" key="5">
    <source>
        <dbReference type="Proteomes" id="UP000077173"/>
    </source>
</evidence>
<dbReference type="InterPro" id="IPR026045">
    <property type="entry name" value="Ferric-bd"/>
</dbReference>
<organism evidence="4 5">
    <name type="scientific">Bradyrhizobium neotropicale</name>
    <dbReference type="NCBI Taxonomy" id="1497615"/>
    <lineage>
        <taxon>Bacteria</taxon>
        <taxon>Pseudomonadati</taxon>
        <taxon>Pseudomonadota</taxon>
        <taxon>Alphaproteobacteria</taxon>
        <taxon>Hyphomicrobiales</taxon>
        <taxon>Nitrobacteraceae</taxon>
        <taxon>Bradyrhizobium</taxon>
    </lineage>
</organism>
<protein>
    <submittedName>
        <fullName evidence="4">Iron ABC transporter substrate-binding protein</fullName>
    </submittedName>
</protein>
<evidence type="ECO:0000256" key="3">
    <source>
        <dbReference type="SAM" id="SignalP"/>
    </source>
</evidence>
<comment type="caution">
    <text evidence="4">The sequence shown here is derived from an EMBL/GenBank/DDBJ whole genome shotgun (WGS) entry which is preliminary data.</text>
</comment>
<accession>A0A176YXV2</accession>
<feature type="signal peptide" evidence="3">
    <location>
        <begin position="1"/>
        <end position="22"/>
    </location>
</feature>
<dbReference type="PANTHER" id="PTHR30006:SF15">
    <property type="entry name" value="IRON-UTILIZATION PERIPLASMIC PROTEIN"/>
    <property type="match status" value="1"/>
</dbReference>
<dbReference type="GO" id="GO:0030288">
    <property type="term" value="C:outer membrane-bounded periplasmic space"/>
    <property type="evidence" value="ECO:0007669"/>
    <property type="project" value="TreeGrafter"/>
</dbReference>
<sequence length="342" mass="36099">MAVRHKALAVLIALASVCAATAGASRGEEITLYSSREAALVAPAVTAFTEETGVKVNVVFVEDSLVKRLVSEGEASPADVLMTIGLDKTTQLSSRGLTQALVSPRVEQAVPSNLRGDGAQWFAVSVRPRVVLARKDSALAAIDYEDLASPQWQGKLCMRSPLHQNNVALVAAYLAHHGEAATEAWLAGLKANLVHKPVGKDNDVIREIAQGRCEIGIGNTVALAQLRDGRDGADWRAWAMAVRAVPTVFKGGGTHVNLTGAAIAKHAPHPALAQKFIEFLVAPEAQRIFAAAELEYPVLAAAKPAPIVAEIGSFTAEALPIDQVASHQQAAIALIRKVGFDE</sequence>
<proteinExistence type="inferred from homology"/>
<evidence type="ECO:0000256" key="1">
    <source>
        <dbReference type="ARBA" id="ARBA00008520"/>
    </source>
</evidence>
<dbReference type="EMBL" id="LSEF01000089">
    <property type="protein sequence ID" value="OAF11615.1"/>
    <property type="molecule type" value="Genomic_DNA"/>
</dbReference>
<name>A0A176YXV2_9BRAD</name>
<dbReference type="SUPFAM" id="SSF53850">
    <property type="entry name" value="Periplasmic binding protein-like II"/>
    <property type="match status" value="1"/>
</dbReference>
<feature type="chain" id="PRO_5008055146" evidence="3">
    <location>
        <begin position="23"/>
        <end position="342"/>
    </location>
</feature>
<gene>
    <name evidence="4" type="ORF">AXW67_22675</name>
</gene>
<dbReference type="Gene3D" id="3.40.190.10">
    <property type="entry name" value="Periplasmic binding protein-like II"/>
    <property type="match status" value="2"/>
</dbReference>